<dbReference type="Gene3D" id="2.60.40.10">
    <property type="entry name" value="Immunoglobulins"/>
    <property type="match status" value="3"/>
</dbReference>
<accession>A0AAQ4E123</accession>
<evidence type="ECO:0000313" key="5">
    <source>
        <dbReference type="EMBL" id="KAK8768413.1"/>
    </source>
</evidence>
<dbReference type="SUPFAM" id="SSF48726">
    <property type="entry name" value="Immunoglobulin"/>
    <property type="match status" value="3"/>
</dbReference>
<sequence>MRFNRKLCGLMIFNQGWLANEITVIKNQTGKLYCNVTLSTGGGSGDENPSQIRWYKGAELIYMLTSEGRNVPIRQMTHRPSASWRDRLQVRATRLPIWLSIDPVGLHDQGHYQCLVYYGTDVKRNVSHFLRVIEPPENVVIIFGTRPNEIRLSPNQKVRQNEGEDLYLECHVIGVKPVNVSIRNKDTPLKAGVLARVECESYGSRPAPQFSWWLDGKELVNNSRSVENDLSVLYFEPTVQNNGQKLTCISRNPLIRDSDCVDIWTLDVHYEPECMQGSDSYLSAAVDEMVRVPCRVAADPPQVSYSWSFRSSLDEMATRNLTAPRNGSGGLLFYQPKVAADFGTVYCWAQNDIGPMAKPCIFHVVLKELTATHRRKETVATKDSEDYFLPSSVCTQGRSL</sequence>
<dbReference type="EMBL" id="JARKHS020024009">
    <property type="protein sequence ID" value="KAK8768413.1"/>
    <property type="molecule type" value="Genomic_DNA"/>
</dbReference>
<dbReference type="InterPro" id="IPR036179">
    <property type="entry name" value="Ig-like_dom_sf"/>
</dbReference>
<reference evidence="5 6" key="1">
    <citation type="journal article" date="2023" name="Arcadia Sci">
        <title>De novo assembly of a long-read Amblyomma americanum tick genome.</title>
        <authorList>
            <person name="Chou S."/>
            <person name="Poskanzer K.E."/>
            <person name="Rollins M."/>
            <person name="Thuy-Boun P.S."/>
        </authorList>
    </citation>
    <scope>NUCLEOTIDE SEQUENCE [LARGE SCALE GENOMIC DNA]</scope>
    <source>
        <strain evidence="5">F_SG_1</strain>
        <tissue evidence="5">Salivary glands</tissue>
    </source>
</reference>
<evidence type="ECO:0000256" key="3">
    <source>
        <dbReference type="ARBA" id="ARBA00023157"/>
    </source>
</evidence>
<proteinExistence type="predicted"/>
<evidence type="ECO:0000256" key="2">
    <source>
        <dbReference type="ARBA" id="ARBA00023136"/>
    </source>
</evidence>
<dbReference type="InterPro" id="IPR013162">
    <property type="entry name" value="CD80_C2-set"/>
</dbReference>
<dbReference type="InterPro" id="IPR013783">
    <property type="entry name" value="Ig-like_fold"/>
</dbReference>
<feature type="domain" description="Ig-like" evidence="4">
    <location>
        <begin position="177"/>
        <end position="252"/>
    </location>
</feature>
<organism evidence="5 6">
    <name type="scientific">Amblyomma americanum</name>
    <name type="common">Lone star tick</name>
    <dbReference type="NCBI Taxonomy" id="6943"/>
    <lineage>
        <taxon>Eukaryota</taxon>
        <taxon>Metazoa</taxon>
        <taxon>Ecdysozoa</taxon>
        <taxon>Arthropoda</taxon>
        <taxon>Chelicerata</taxon>
        <taxon>Arachnida</taxon>
        <taxon>Acari</taxon>
        <taxon>Parasitiformes</taxon>
        <taxon>Ixodida</taxon>
        <taxon>Ixodoidea</taxon>
        <taxon>Ixodidae</taxon>
        <taxon>Amblyomminae</taxon>
        <taxon>Amblyomma</taxon>
    </lineage>
</organism>
<keyword evidence="3" id="KW-1015">Disulfide bond</keyword>
<dbReference type="InterPro" id="IPR003599">
    <property type="entry name" value="Ig_sub"/>
</dbReference>
<gene>
    <name evidence="5" type="ORF">V5799_015123</name>
</gene>
<protein>
    <recommendedName>
        <fullName evidence="4">Ig-like domain-containing protein</fullName>
    </recommendedName>
</protein>
<comment type="subcellular location">
    <subcellularLocation>
        <location evidence="1">Membrane</location>
        <topology evidence="1">Single-pass membrane protein</topology>
    </subcellularLocation>
</comment>
<evidence type="ECO:0000313" key="6">
    <source>
        <dbReference type="Proteomes" id="UP001321473"/>
    </source>
</evidence>
<feature type="domain" description="Ig-like" evidence="4">
    <location>
        <begin position="272"/>
        <end position="351"/>
    </location>
</feature>
<dbReference type="AlphaFoldDB" id="A0AAQ4E123"/>
<dbReference type="SMART" id="SM00409">
    <property type="entry name" value="IG"/>
    <property type="match status" value="3"/>
</dbReference>
<evidence type="ECO:0000259" key="4">
    <source>
        <dbReference type="PROSITE" id="PS50835"/>
    </source>
</evidence>
<dbReference type="GO" id="GO:0016020">
    <property type="term" value="C:membrane"/>
    <property type="evidence" value="ECO:0007669"/>
    <property type="project" value="UniProtKB-SubCell"/>
</dbReference>
<keyword evidence="2" id="KW-0472">Membrane</keyword>
<dbReference type="Proteomes" id="UP001321473">
    <property type="component" value="Unassembled WGS sequence"/>
</dbReference>
<feature type="domain" description="Ig-like" evidence="4">
    <location>
        <begin position="26"/>
        <end position="127"/>
    </location>
</feature>
<dbReference type="Pfam" id="PF08205">
    <property type="entry name" value="C2-set_2"/>
    <property type="match status" value="1"/>
</dbReference>
<dbReference type="PANTHER" id="PTHR23278:SF19">
    <property type="entry name" value="OBSCURIN"/>
    <property type="match status" value="1"/>
</dbReference>
<dbReference type="InterPro" id="IPR007110">
    <property type="entry name" value="Ig-like_dom"/>
</dbReference>
<name>A0AAQ4E123_AMBAM</name>
<comment type="caution">
    <text evidence="5">The sequence shown here is derived from an EMBL/GenBank/DDBJ whole genome shotgun (WGS) entry which is preliminary data.</text>
</comment>
<dbReference type="PROSITE" id="PS50835">
    <property type="entry name" value="IG_LIKE"/>
    <property type="match status" value="3"/>
</dbReference>
<evidence type="ECO:0000256" key="1">
    <source>
        <dbReference type="ARBA" id="ARBA00004167"/>
    </source>
</evidence>
<keyword evidence="6" id="KW-1185">Reference proteome</keyword>
<dbReference type="PANTHER" id="PTHR23278">
    <property type="entry name" value="SIDESTEP PROTEIN"/>
    <property type="match status" value="1"/>
</dbReference>